<name>A0A8T2QI87_CERRI</name>
<dbReference type="Proteomes" id="UP000825935">
    <property type="component" value="Chromosome 34"/>
</dbReference>
<dbReference type="FunFam" id="2.170.150.80:FF:000009">
    <property type="entry name" value="NAC domain-containing protein 8"/>
    <property type="match status" value="1"/>
</dbReference>
<keyword evidence="6" id="KW-1185">Reference proteome</keyword>
<organism evidence="5 6">
    <name type="scientific">Ceratopteris richardii</name>
    <name type="common">Triangle waterfern</name>
    <dbReference type="NCBI Taxonomy" id="49495"/>
    <lineage>
        <taxon>Eukaryota</taxon>
        <taxon>Viridiplantae</taxon>
        <taxon>Streptophyta</taxon>
        <taxon>Embryophyta</taxon>
        <taxon>Tracheophyta</taxon>
        <taxon>Polypodiopsida</taxon>
        <taxon>Polypodiidae</taxon>
        <taxon>Polypodiales</taxon>
        <taxon>Pteridineae</taxon>
        <taxon>Pteridaceae</taxon>
        <taxon>Parkerioideae</taxon>
        <taxon>Ceratopteris</taxon>
    </lineage>
</organism>
<gene>
    <name evidence="5" type="ORF">KP509_34G025600</name>
</gene>
<evidence type="ECO:0000259" key="4">
    <source>
        <dbReference type="PROSITE" id="PS51005"/>
    </source>
</evidence>
<dbReference type="GO" id="GO:0005634">
    <property type="term" value="C:nucleus"/>
    <property type="evidence" value="ECO:0007669"/>
    <property type="project" value="TreeGrafter"/>
</dbReference>
<dbReference type="SUPFAM" id="SSF101941">
    <property type="entry name" value="NAC domain"/>
    <property type="match status" value="1"/>
</dbReference>
<evidence type="ECO:0000256" key="3">
    <source>
        <dbReference type="ARBA" id="ARBA00023242"/>
    </source>
</evidence>
<comment type="caution">
    <text evidence="5">The sequence shown here is derived from an EMBL/GenBank/DDBJ whole genome shotgun (WGS) entry which is preliminary data.</text>
</comment>
<evidence type="ECO:0000256" key="1">
    <source>
        <dbReference type="ARBA" id="ARBA00023015"/>
    </source>
</evidence>
<dbReference type="AlphaFoldDB" id="A0A8T2QI87"/>
<evidence type="ECO:0000256" key="2">
    <source>
        <dbReference type="ARBA" id="ARBA00023163"/>
    </source>
</evidence>
<keyword evidence="3" id="KW-0539">Nucleus</keyword>
<dbReference type="PROSITE" id="PS51005">
    <property type="entry name" value="NAC"/>
    <property type="match status" value="1"/>
</dbReference>
<keyword evidence="2" id="KW-0804">Transcription</keyword>
<dbReference type="InterPro" id="IPR044799">
    <property type="entry name" value="SOG1-like"/>
</dbReference>
<dbReference type="Pfam" id="PF02365">
    <property type="entry name" value="NAM"/>
    <property type="match status" value="1"/>
</dbReference>
<dbReference type="EMBL" id="CM035439">
    <property type="protein sequence ID" value="KAH7283827.1"/>
    <property type="molecule type" value="Genomic_DNA"/>
</dbReference>
<dbReference type="InterPro" id="IPR036093">
    <property type="entry name" value="NAC_dom_sf"/>
</dbReference>
<keyword evidence="1" id="KW-0805">Transcription regulation</keyword>
<proteinExistence type="predicted"/>
<reference evidence="5" key="1">
    <citation type="submission" date="2021-08" db="EMBL/GenBank/DDBJ databases">
        <title>WGS assembly of Ceratopteris richardii.</title>
        <authorList>
            <person name="Marchant D.B."/>
            <person name="Chen G."/>
            <person name="Jenkins J."/>
            <person name="Shu S."/>
            <person name="Leebens-Mack J."/>
            <person name="Grimwood J."/>
            <person name="Schmutz J."/>
            <person name="Soltis P."/>
            <person name="Soltis D."/>
            <person name="Chen Z.-H."/>
        </authorList>
    </citation>
    <scope>NUCLEOTIDE SEQUENCE</scope>
    <source>
        <strain evidence="5">Whitten #5841</strain>
        <tissue evidence="5">Leaf</tissue>
    </source>
</reference>
<dbReference type="GO" id="GO:0000976">
    <property type="term" value="F:transcription cis-regulatory region binding"/>
    <property type="evidence" value="ECO:0007669"/>
    <property type="project" value="TreeGrafter"/>
</dbReference>
<dbReference type="OrthoDB" id="2020306at2759"/>
<evidence type="ECO:0000313" key="6">
    <source>
        <dbReference type="Proteomes" id="UP000825935"/>
    </source>
</evidence>
<evidence type="ECO:0000313" key="5">
    <source>
        <dbReference type="EMBL" id="KAH7283827.1"/>
    </source>
</evidence>
<protein>
    <recommendedName>
        <fullName evidence="4">NAC domain-containing protein</fullName>
    </recommendedName>
</protein>
<dbReference type="Gene3D" id="2.170.150.80">
    <property type="entry name" value="NAC domain"/>
    <property type="match status" value="1"/>
</dbReference>
<dbReference type="GO" id="GO:0003700">
    <property type="term" value="F:DNA-binding transcription factor activity"/>
    <property type="evidence" value="ECO:0007669"/>
    <property type="project" value="InterPro"/>
</dbReference>
<feature type="domain" description="NAC" evidence="4">
    <location>
        <begin position="52"/>
        <end position="214"/>
    </location>
</feature>
<accession>A0A8T2QI87</accession>
<dbReference type="PANTHER" id="PTHR31079">
    <property type="entry name" value="NAC DOMAIN-CONTAINING PROTEIN 73"/>
    <property type="match status" value="1"/>
</dbReference>
<dbReference type="InterPro" id="IPR003441">
    <property type="entry name" value="NAC-dom"/>
</dbReference>
<dbReference type="PANTHER" id="PTHR31079:SF20">
    <property type="entry name" value="NAC DOMAIN-CONTAINING PROTEIN 10"/>
    <property type="match status" value="1"/>
</dbReference>
<sequence length="525" mass="57976">MTWWVDGRTFARKVRNPEYGVRGHGGNARSLKCPSCGFLLDGNDTTTKWPGLPAGVKFDPSDQELLEHLAAKVESAATKLHPFIDEFIPTLDEEDGICYTHPEKLPGVRTDGNSIHFFHRPARAYTKGTRKRRKVQPGEDTGSKTEMRWHKTGRTRPVIENGKQLGCKKIMVLYITSCKKSRAEKTNWVMHQYHLGVQEEEKEGEYVVSKIFYQTQPRQCGSGFGRREDGDGSDHLVAEMTEQQGCSYHNSSPSTVSNSINSPAALLNSPMCTSSPVALPPNTPMPFQGQTSKQHKGLLATITEDVEKLQASISGHSYSTMQSSDQSNLVFGYTSMGSSCKSDSILQESAYCSAQSSPENGEKDVCCSNGGSPGQGLDLQNYCSAPLAVVMESSLMNGEPDEPMLSSKLISETIDPEILKFLSSENLDVTLRLQRSFDVVNDDGAHHTKHHASGRDVNLKEVAQKSDSVLENIILDTPPDFLLESFLNSQETGDWLGKKKFWSDSSQKTDDGNFLDFLRDSQSSV</sequence>